<proteinExistence type="predicted"/>
<evidence type="ECO:0000313" key="2">
    <source>
        <dbReference type="EMBL" id="KAI5343014.1"/>
    </source>
</evidence>
<accession>A0AAD4ZEM0</accession>
<evidence type="ECO:0000256" key="1">
    <source>
        <dbReference type="SAM" id="MobiDB-lite"/>
    </source>
</evidence>
<reference evidence="2 3" key="1">
    <citation type="journal article" date="2022" name="G3 (Bethesda)">
        <title>Whole-genome sequence and methylome profiling of the almond [Prunus dulcis (Mill.) D.A. Webb] cultivar 'Nonpareil'.</title>
        <authorList>
            <person name="D'Amico-Willman K.M."/>
            <person name="Ouma W.Z."/>
            <person name="Meulia T."/>
            <person name="Sideli G.M."/>
            <person name="Gradziel T.M."/>
            <person name="Fresnedo-Ramirez J."/>
        </authorList>
    </citation>
    <scope>NUCLEOTIDE SEQUENCE [LARGE SCALE GENOMIC DNA]</scope>
    <source>
        <strain evidence="2">Clone GOH B32 T37-40</strain>
    </source>
</reference>
<dbReference type="EMBL" id="JAJFAZ020000002">
    <property type="protein sequence ID" value="KAI5343014.1"/>
    <property type="molecule type" value="Genomic_DNA"/>
</dbReference>
<feature type="region of interest" description="Disordered" evidence="1">
    <location>
        <begin position="81"/>
        <end position="138"/>
    </location>
</feature>
<dbReference type="Proteomes" id="UP001054821">
    <property type="component" value="Chromosome 2"/>
</dbReference>
<feature type="compositionally biased region" description="Basic and acidic residues" evidence="1">
    <location>
        <begin position="103"/>
        <end position="135"/>
    </location>
</feature>
<evidence type="ECO:0000313" key="3">
    <source>
        <dbReference type="Proteomes" id="UP001054821"/>
    </source>
</evidence>
<protein>
    <submittedName>
        <fullName evidence="2">Uncharacterized protein</fullName>
    </submittedName>
</protein>
<comment type="caution">
    <text evidence="2">The sequence shown here is derived from an EMBL/GenBank/DDBJ whole genome shotgun (WGS) entry which is preliminary data.</text>
</comment>
<keyword evidence="3" id="KW-1185">Reference proteome</keyword>
<organism evidence="2 3">
    <name type="scientific">Prunus dulcis</name>
    <name type="common">Almond</name>
    <name type="synonym">Amygdalus dulcis</name>
    <dbReference type="NCBI Taxonomy" id="3755"/>
    <lineage>
        <taxon>Eukaryota</taxon>
        <taxon>Viridiplantae</taxon>
        <taxon>Streptophyta</taxon>
        <taxon>Embryophyta</taxon>
        <taxon>Tracheophyta</taxon>
        <taxon>Spermatophyta</taxon>
        <taxon>Magnoliopsida</taxon>
        <taxon>eudicotyledons</taxon>
        <taxon>Gunneridae</taxon>
        <taxon>Pentapetalae</taxon>
        <taxon>rosids</taxon>
        <taxon>fabids</taxon>
        <taxon>Rosales</taxon>
        <taxon>Rosaceae</taxon>
        <taxon>Amygdaloideae</taxon>
        <taxon>Amygdaleae</taxon>
        <taxon>Prunus</taxon>
    </lineage>
</organism>
<gene>
    <name evidence="2" type="ORF">L3X38_010890</name>
</gene>
<name>A0AAD4ZEM0_PRUDU</name>
<sequence>MKARRVVLGIWRSSTQWSSGPQCRGELQLEGHDDEEDTAYTALLAGFRRGPFLLHVNKFPPKSYEDLVSKAYHHAITEKMTYDTPEGKDSSQPSVGDKRRKGRNDVCDKPHDKKRIFENSRRGEKKQAGQHDNTPDKQPYALKDINVISCGATLAGDSNKARKEYTRCTQVRLKVLLIGLSYRTPKSPKLRYSVITFNEEVERGVVHPHDNQFIIQPEIANCCVKRVFIDTGSSVSIIFTLAFGQIEISQEEIKLVVTPLLRFIKDNINSIGSVTLLLSLGTSP</sequence>
<dbReference type="AlphaFoldDB" id="A0AAD4ZEM0"/>